<dbReference type="SUPFAM" id="SSF57667">
    <property type="entry name" value="beta-beta-alpha zinc fingers"/>
    <property type="match status" value="5"/>
</dbReference>
<keyword evidence="6" id="KW-0862">Zinc</keyword>
<comment type="subcellular location">
    <subcellularLocation>
        <location evidence="1">Nucleus</location>
    </subcellularLocation>
</comment>
<dbReference type="PROSITE" id="PS00028">
    <property type="entry name" value="ZINC_FINGER_C2H2_1"/>
    <property type="match status" value="8"/>
</dbReference>
<dbReference type="InterPro" id="IPR001909">
    <property type="entry name" value="KRAB"/>
</dbReference>
<feature type="domain" description="C2H2-type" evidence="13">
    <location>
        <begin position="486"/>
        <end position="513"/>
    </location>
</feature>
<feature type="region of interest" description="Disordered" evidence="12">
    <location>
        <begin position="196"/>
        <end position="233"/>
    </location>
</feature>
<dbReference type="GO" id="GO:0003677">
    <property type="term" value="F:DNA binding"/>
    <property type="evidence" value="ECO:0007669"/>
    <property type="project" value="UniProtKB-KW"/>
</dbReference>
<evidence type="ECO:0000256" key="3">
    <source>
        <dbReference type="ARBA" id="ARBA00022723"/>
    </source>
</evidence>
<feature type="domain" description="C2H2-type" evidence="13">
    <location>
        <begin position="514"/>
        <end position="539"/>
    </location>
</feature>
<dbReference type="RefSeq" id="XP_020843843.1">
    <property type="nucleotide sequence ID" value="XM_020988184.1"/>
</dbReference>
<keyword evidence="10" id="KW-0539">Nucleus</keyword>
<name>A0A6P5KE74_PHACI</name>
<dbReference type="GO" id="GO:0006355">
    <property type="term" value="P:regulation of DNA-templated transcription"/>
    <property type="evidence" value="ECO:0007669"/>
    <property type="project" value="InterPro"/>
</dbReference>
<dbReference type="GeneID" id="110209555"/>
<feature type="domain" description="C2H2-type" evidence="13">
    <location>
        <begin position="318"/>
        <end position="345"/>
    </location>
</feature>
<feature type="domain" description="C2H2-type" evidence="13">
    <location>
        <begin position="430"/>
        <end position="457"/>
    </location>
</feature>
<feature type="compositionally biased region" description="Polar residues" evidence="12">
    <location>
        <begin position="214"/>
        <end position="223"/>
    </location>
</feature>
<keyword evidence="8" id="KW-0238">DNA-binding</keyword>
<dbReference type="SMART" id="SM00349">
    <property type="entry name" value="KRAB"/>
    <property type="match status" value="1"/>
</dbReference>
<dbReference type="PROSITE" id="PS50157">
    <property type="entry name" value="ZINC_FINGER_C2H2_2"/>
    <property type="match status" value="9"/>
</dbReference>
<evidence type="ECO:0000256" key="11">
    <source>
        <dbReference type="PROSITE-ProRule" id="PRU00042"/>
    </source>
</evidence>
<keyword evidence="3" id="KW-0479">Metal-binding</keyword>
<evidence type="ECO:0000256" key="9">
    <source>
        <dbReference type="ARBA" id="ARBA00023163"/>
    </source>
</evidence>
<dbReference type="InParanoid" id="A0A6P5KE74"/>
<dbReference type="Gene3D" id="6.10.140.140">
    <property type="match status" value="1"/>
</dbReference>
<dbReference type="FunFam" id="3.30.160.60:FF:000016">
    <property type="entry name" value="zinc finger protein 37 homolog"/>
    <property type="match status" value="2"/>
</dbReference>
<dbReference type="Pfam" id="PF00096">
    <property type="entry name" value="zf-C2H2"/>
    <property type="match status" value="7"/>
</dbReference>
<evidence type="ECO:0000313" key="15">
    <source>
        <dbReference type="Proteomes" id="UP000515140"/>
    </source>
</evidence>
<dbReference type="InterPro" id="IPR050758">
    <property type="entry name" value="Znf_C2H2-type"/>
</dbReference>
<protein>
    <submittedName>
        <fullName evidence="16">Zinc finger protein 2-like isoform X1</fullName>
    </submittedName>
</protein>
<dbReference type="InterPro" id="IPR036051">
    <property type="entry name" value="KRAB_dom_sf"/>
</dbReference>
<comment type="similarity">
    <text evidence="2">Belongs to the krueppel C2H2-type zinc-finger protein family.</text>
</comment>
<dbReference type="FunFam" id="3.30.160.60:FF:002254">
    <property type="entry name" value="Zinc finger protein 540"/>
    <property type="match status" value="2"/>
</dbReference>
<evidence type="ECO:0000256" key="1">
    <source>
        <dbReference type="ARBA" id="ARBA00004123"/>
    </source>
</evidence>
<sequence>MPLLSSKEKDDTKNYQLSRGSFFGVAEEFVTMATEKRAPPQVHPLRLRRWKSRTTFPREHRAAPTLALRLNPPESPCRGWSRQPGLRRRSCLGRESSASSLDRNVCGLLTLERTWRIAVYPDRLGSEESVTFKDVAVNFTQEEWGQLSPAQRNLYKDVMLENYRNLISLGFPISKPDVIFKLEQGKEPWMFSLQKAREREVPRNSPPNWESRPDTQQSTQNENISEEAESPGILVPLDPTFGEILLSGGRLEKYQENSEREKWKKSLSHENTFKQLSIGLTESPIKERDHECKECGKKFFDRPSLTRHQRTHKGEKRYKCNECGKAFSKHSSLTEHDRIHTGEKPYECDECGKAFSLKSNLTRHQLTHTGEKPYECDECGKAFSRRSGLMRHHMTHTGESPYKCYECGKAFFNPSSLTEHERIHTGEKPYECDECGKAFSNQSSLTVHERIHTGEKPYECDECGKAFSIHSSLTVHQRIHTGEKPYECDECGKAFFDCSSLTRHQRTHTGEKPYLCSVCGKVFSSKASVIQHQRRYARE</sequence>
<dbReference type="AlphaFoldDB" id="A0A6P5KE74"/>
<dbReference type="FunFam" id="3.30.160.60:FF:000384">
    <property type="entry name" value="Zinc finger protein 550"/>
    <property type="match status" value="1"/>
</dbReference>
<dbReference type="GO" id="GO:0008270">
    <property type="term" value="F:zinc ion binding"/>
    <property type="evidence" value="ECO:0007669"/>
    <property type="project" value="UniProtKB-KW"/>
</dbReference>
<dbReference type="SMART" id="SM00355">
    <property type="entry name" value="ZnF_C2H2"/>
    <property type="match status" value="9"/>
</dbReference>
<dbReference type="Pfam" id="PF13465">
    <property type="entry name" value="zf-H2C2_2"/>
    <property type="match status" value="1"/>
</dbReference>
<proteinExistence type="inferred from homology"/>
<dbReference type="KEGG" id="pcw:110209555"/>
<evidence type="ECO:0000256" key="6">
    <source>
        <dbReference type="ARBA" id="ARBA00022833"/>
    </source>
</evidence>
<dbReference type="InterPro" id="IPR013087">
    <property type="entry name" value="Znf_C2H2_type"/>
</dbReference>
<keyword evidence="4" id="KW-0677">Repeat</keyword>
<dbReference type="CDD" id="cd07765">
    <property type="entry name" value="KRAB_A-box"/>
    <property type="match status" value="1"/>
</dbReference>
<keyword evidence="9" id="KW-0804">Transcription</keyword>
<reference evidence="16" key="1">
    <citation type="submission" date="2025-08" db="UniProtKB">
        <authorList>
            <consortium name="RefSeq"/>
        </authorList>
    </citation>
    <scope>IDENTIFICATION</scope>
    <source>
        <tissue evidence="16">Spleen</tissue>
    </source>
</reference>
<dbReference type="PANTHER" id="PTHR23234">
    <property type="entry name" value="ZNF44 PROTEIN"/>
    <property type="match status" value="1"/>
</dbReference>
<feature type="domain" description="C2H2-type" evidence="13">
    <location>
        <begin position="290"/>
        <end position="317"/>
    </location>
</feature>
<feature type="domain" description="C2H2-type" evidence="13">
    <location>
        <begin position="346"/>
        <end position="373"/>
    </location>
</feature>
<dbReference type="FunFam" id="3.30.160.60:FF:000380">
    <property type="entry name" value="zinc finger protein 2 isoform X2"/>
    <property type="match status" value="1"/>
</dbReference>
<organism evidence="15 16">
    <name type="scientific">Phascolarctos cinereus</name>
    <name type="common">Koala</name>
    <dbReference type="NCBI Taxonomy" id="38626"/>
    <lineage>
        <taxon>Eukaryota</taxon>
        <taxon>Metazoa</taxon>
        <taxon>Chordata</taxon>
        <taxon>Craniata</taxon>
        <taxon>Vertebrata</taxon>
        <taxon>Euteleostomi</taxon>
        <taxon>Mammalia</taxon>
        <taxon>Metatheria</taxon>
        <taxon>Diprotodontia</taxon>
        <taxon>Phascolarctidae</taxon>
        <taxon>Phascolarctos</taxon>
    </lineage>
</organism>
<evidence type="ECO:0000256" key="4">
    <source>
        <dbReference type="ARBA" id="ARBA00022737"/>
    </source>
</evidence>
<dbReference type="GO" id="GO:0005634">
    <property type="term" value="C:nucleus"/>
    <property type="evidence" value="ECO:0007669"/>
    <property type="project" value="UniProtKB-SubCell"/>
</dbReference>
<keyword evidence="15" id="KW-1185">Reference proteome</keyword>
<evidence type="ECO:0000259" key="14">
    <source>
        <dbReference type="PROSITE" id="PS50805"/>
    </source>
</evidence>
<dbReference type="FunFam" id="3.30.160.60:FF:002343">
    <property type="entry name" value="Zinc finger protein 33A"/>
    <property type="match status" value="2"/>
</dbReference>
<feature type="domain" description="C2H2-type" evidence="13">
    <location>
        <begin position="402"/>
        <end position="429"/>
    </location>
</feature>
<dbReference type="PANTHER" id="PTHR23234:SF10">
    <property type="entry name" value="RIKEN CDNA 6720489N17 GENE-RELATED"/>
    <property type="match status" value="1"/>
</dbReference>
<evidence type="ECO:0000256" key="2">
    <source>
        <dbReference type="ARBA" id="ARBA00006991"/>
    </source>
</evidence>
<keyword evidence="5 11" id="KW-0863">Zinc-finger</keyword>
<feature type="domain" description="C2H2-type" evidence="13">
    <location>
        <begin position="458"/>
        <end position="485"/>
    </location>
</feature>
<gene>
    <name evidence="16" type="primary">LOC110209555</name>
</gene>
<feature type="domain" description="C2H2-type" evidence="13">
    <location>
        <begin position="374"/>
        <end position="401"/>
    </location>
</feature>
<evidence type="ECO:0000256" key="8">
    <source>
        <dbReference type="ARBA" id="ARBA00023125"/>
    </source>
</evidence>
<dbReference type="FunFam" id="3.30.160.60:FF:000794">
    <property type="entry name" value="zinc finger protein 2 isoform X2"/>
    <property type="match status" value="1"/>
</dbReference>
<evidence type="ECO:0000256" key="5">
    <source>
        <dbReference type="ARBA" id="ARBA00022771"/>
    </source>
</evidence>
<accession>A0A6P5KE74</accession>
<evidence type="ECO:0000256" key="10">
    <source>
        <dbReference type="ARBA" id="ARBA00023242"/>
    </source>
</evidence>
<dbReference type="Gene3D" id="3.30.160.60">
    <property type="entry name" value="Classic Zinc Finger"/>
    <property type="match status" value="9"/>
</dbReference>
<dbReference type="Proteomes" id="UP000515140">
    <property type="component" value="Unplaced"/>
</dbReference>
<dbReference type="Pfam" id="PF01352">
    <property type="entry name" value="KRAB"/>
    <property type="match status" value="1"/>
</dbReference>
<evidence type="ECO:0000259" key="13">
    <source>
        <dbReference type="PROSITE" id="PS50157"/>
    </source>
</evidence>
<dbReference type="SUPFAM" id="SSF109640">
    <property type="entry name" value="KRAB domain (Kruppel-associated box)"/>
    <property type="match status" value="1"/>
</dbReference>
<evidence type="ECO:0000256" key="12">
    <source>
        <dbReference type="SAM" id="MobiDB-lite"/>
    </source>
</evidence>
<keyword evidence="7" id="KW-0805">Transcription regulation</keyword>
<evidence type="ECO:0000313" key="16">
    <source>
        <dbReference type="RefSeq" id="XP_020843843.1"/>
    </source>
</evidence>
<dbReference type="PROSITE" id="PS50805">
    <property type="entry name" value="KRAB"/>
    <property type="match status" value="1"/>
</dbReference>
<evidence type="ECO:0000256" key="7">
    <source>
        <dbReference type="ARBA" id="ARBA00023015"/>
    </source>
</evidence>
<feature type="domain" description="KRAB" evidence="14">
    <location>
        <begin position="130"/>
        <end position="201"/>
    </location>
</feature>
<dbReference type="InterPro" id="IPR036236">
    <property type="entry name" value="Znf_C2H2_sf"/>
</dbReference>